<sequence>MNQVNELESFPYPFKEEIYRYSNNSILLDPPVSIEITPKYENEIKLKRSLLHNSPNHCYQALPTSFEGQWEIVELVLDHLIRYYPNFFEVHKGHEYWTIYNKLLMEEERFSFGDRTSVLGKPLNFIGRHVQEDLIYMSQRDGDLFLDAGHLCFPSNWSLTFKLGMRFKEIHQPIPMFSEKSLDDRILRFLKNIEQGAPWTRKNWSLMAGKRLDTSLETFNQWGKDRQKVTADNVGSFVHLRVEVQKLFRLAASNGLLFTIHTHLLPLEQLTLNKVWLEQFYKILCELPDFILDYKGISSYKKEVITYLKNKLDEVG</sequence>
<dbReference type="Proteomes" id="UP000094580">
    <property type="component" value="Unassembled WGS sequence"/>
</dbReference>
<evidence type="ECO:0000313" key="2">
    <source>
        <dbReference type="Proteomes" id="UP000094580"/>
    </source>
</evidence>
<evidence type="ECO:0000313" key="1">
    <source>
        <dbReference type="EMBL" id="ODG93976.1"/>
    </source>
</evidence>
<name>A0ABX2ZW06_9BACI</name>
<reference evidence="1 2" key="1">
    <citation type="submission" date="2016-07" db="EMBL/GenBank/DDBJ databases">
        <authorList>
            <person name="Townsley L."/>
            <person name="Shank E.A."/>
        </authorList>
    </citation>
    <scope>NUCLEOTIDE SEQUENCE [LARGE SCALE GENOMIC DNA]</scope>
    <source>
        <strain evidence="1 2">CH01</strain>
    </source>
</reference>
<protein>
    <recommendedName>
        <fullName evidence="3">DUF3445 domain-containing protein</fullName>
    </recommendedName>
</protein>
<dbReference type="EMBL" id="MDKC01000001">
    <property type="protein sequence ID" value="ODG93976.1"/>
    <property type="molecule type" value="Genomic_DNA"/>
</dbReference>
<comment type="caution">
    <text evidence="1">The sequence shown here is derived from an EMBL/GenBank/DDBJ whole genome shotgun (WGS) entry which is preliminary data.</text>
</comment>
<dbReference type="RefSeq" id="WP_069032153.1">
    <property type="nucleotide sequence ID" value="NZ_MDKC01000001.1"/>
</dbReference>
<proteinExistence type="predicted"/>
<gene>
    <name evidence="1" type="ORF">BED47_02055</name>
</gene>
<dbReference type="InterPro" id="IPR021848">
    <property type="entry name" value="HODM_asu-like"/>
</dbReference>
<organism evidence="1 2">
    <name type="scientific">Gottfriedia luciferensis</name>
    <dbReference type="NCBI Taxonomy" id="178774"/>
    <lineage>
        <taxon>Bacteria</taxon>
        <taxon>Bacillati</taxon>
        <taxon>Bacillota</taxon>
        <taxon>Bacilli</taxon>
        <taxon>Bacillales</taxon>
        <taxon>Bacillaceae</taxon>
        <taxon>Gottfriedia</taxon>
    </lineage>
</organism>
<dbReference type="Pfam" id="PF11927">
    <property type="entry name" value="HODM_asu-like"/>
    <property type="match status" value="1"/>
</dbReference>
<accession>A0ABX2ZW06</accession>
<keyword evidence="2" id="KW-1185">Reference proteome</keyword>
<evidence type="ECO:0008006" key="3">
    <source>
        <dbReference type="Google" id="ProtNLM"/>
    </source>
</evidence>